<keyword evidence="1" id="KW-0812">Transmembrane</keyword>
<feature type="domain" description="DUF7973" evidence="2">
    <location>
        <begin position="217"/>
        <end position="321"/>
    </location>
</feature>
<feature type="transmembrane region" description="Helical" evidence="1">
    <location>
        <begin position="261"/>
        <end position="284"/>
    </location>
</feature>
<evidence type="ECO:0000313" key="4">
    <source>
        <dbReference type="Proteomes" id="UP001299608"/>
    </source>
</evidence>
<feature type="transmembrane region" description="Helical" evidence="1">
    <location>
        <begin position="173"/>
        <end position="195"/>
    </location>
</feature>
<sequence length="349" mass="37336">MMDILVTIFTAFISGVLATAMGALGSVILTALVSIVGVFSIMAGCEYNIIGNICFGMFLGPQVAFGPALCAMNYAWKKGYIQDSKGLAFPLGSLQKTDVLVVGGICAVAGWYINTTLGTFLPGLFDCVAATIVILNIVTKIMFGNQGLMGKVPEGDKRFGLNSKNKWLPHMTYGHGSMFWLFGGSVGFIAAWLLYQMCRFSEQVGNPMIAGISFVPLWAIAVVFLIFMCCGLPCPVFHHVGLVGAYGAQMAYNAGCSEISVYLWGFAFGIFAHYAGDLLADLFFVYGEGYVDPPSLSMLFCSVFAFAVIPALGLVNPNGLISVIAPITIILAFGIFAFFTEKCKKANVI</sequence>
<dbReference type="EMBL" id="JAKNGE010000046">
    <property type="protein sequence ID" value="MCG4748930.1"/>
    <property type="molecule type" value="Genomic_DNA"/>
</dbReference>
<evidence type="ECO:0000259" key="2">
    <source>
        <dbReference type="Pfam" id="PF25928"/>
    </source>
</evidence>
<keyword evidence="3" id="KW-0012">Acyltransferase</keyword>
<feature type="domain" description="DUF7973" evidence="2">
    <location>
        <begin position="7"/>
        <end position="153"/>
    </location>
</feature>
<gene>
    <name evidence="3" type="ORF">L0N08_26285</name>
</gene>
<protein>
    <submittedName>
        <fullName evidence="3">Acetyl-CoA acyltransferase</fullName>
    </submittedName>
</protein>
<feature type="transmembrane region" description="Helical" evidence="1">
    <location>
        <begin position="207"/>
        <end position="229"/>
    </location>
</feature>
<evidence type="ECO:0000313" key="3">
    <source>
        <dbReference type="EMBL" id="MCG4748930.1"/>
    </source>
</evidence>
<dbReference type="AlphaFoldDB" id="A0AAW5C4I8"/>
<dbReference type="GO" id="GO:0016746">
    <property type="term" value="F:acyltransferase activity"/>
    <property type="evidence" value="ECO:0007669"/>
    <property type="project" value="UniProtKB-KW"/>
</dbReference>
<keyword evidence="1" id="KW-1133">Transmembrane helix</keyword>
<proteinExistence type="predicted"/>
<feature type="transmembrane region" description="Helical" evidence="1">
    <location>
        <begin position="320"/>
        <end position="339"/>
    </location>
</feature>
<reference evidence="3" key="1">
    <citation type="submission" date="2022-01" db="EMBL/GenBank/DDBJ databases">
        <title>Collection of gut derived symbiotic bacterial strains cultured from healthy donors.</title>
        <authorList>
            <person name="Lin H."/>
            <person name="Kohout C."/>
            <person name="Waligurski E."/>
            <person name="Pamer E.G."/>
        </authorList>
    </citation>
    <scope>NUCLEOTIDE SEQUENCE</scope>
    <source>
        <strain evidence="3">DFI.6.55</strain>
    </source>
</reference>
<keyword evidence="3" id="KW-0808">Transferase</keyword>
<dbReference type="RefSeq" id="WP_227116941.1">
    <property type="nucleotide sequence ID" value="NZ_JAJCID010000029.1"/>
</dbReference>
<evidence type="ECO:0000256" key="1">
    <source>
        <dbReference type="SAM" id="Phobius"/>
    </source>
</evidence>
<feature type="transmembrane region" description="Helical" evidence="1">
    <location>
        <begin position="49"/>
        <end position="76"/>
    </location>
</feature>
<feature type="transmembrane region" description="Helical" evidence="1">
    <location>
        <begin position="97"/>
        <end position="114"/>
    </location>
</feature>
<dbReference type="Proteomes" id="UP001299608">
    <property type="component" value="Unassembled WGS sequence"/>
</dbReference>
<feature type="transmembrane region" description="Helical" evidence="1">
    <location>
        <begin position="296"/>
        <end position="314"/>
    </location>
</feature>
<feature type="transmembrane region" description="Helical" evidence="1">
    <location>
        <begin position="12"/>
        <end position="43"/>
    </location>
</feature>
<keyword evidence="1" id="KW-0472">Membrane</keyword>
<comment type="caution">
    <text evidence="3">The sequence shown here is derived from an EMBL/GenBank/DDBJ whole genome shotgun (WGS) entry which is preliminary data.</text>
</comment>
<feature type="transmembrane region" description="Helical" evidence="1">
    <location>
        <begin position="120"/>
        <end position="139"/>
    </location>
</feature>
<name>A0AAW5C4I8_9FIRM</name>
<dbReference type="InterPro" id="IPR058279">
    <property type="entry name" value="DUF7973"/>
</dbReference>
<organism evidence="3 4">
    <name type="scientific">Enterocloster aldenensis</name>
    <dbReference type="NCBI Taxonomy" id="358742"/>
    <lineage>
        <taxon>Bacteria</taxon>
        <taxon>Bacillati</taxon>
        <taxon>Bacillota</taxon>
        <taxon>Clostridia</taxon>
        <taxon>Lachnospirales</taxon>
        <taxon>Lachnospiraceae</taxon>
        <taxon>Enterocloster</taxon>
    </lineage>
</organism>
<dbReference type="Pfam" id="PF25928">
    <property type="entry name" value="DUF7973"/>
    <property type="match status" value="2"/>
</dbReference>
<accession>A0AAW5C4I8</accession>